<comment type="caution">
    <text evidence="3">The sequence shown here is derived from an EMBL/GenBank/DDBJ whole genome shotgun (WGS) entry which is preliminary data.</text>
</comment>
<name>A0ABU1H0Q9_9GAMM</name>
<dbReference type="InterPro" id="IPR013857">
    <property type="entry name" value="NADH-UbQ_OxRdtase-assoc_prot30"/>
</dbReference>
<organism evidence="3 4">
    <name type="scientific">Vreelandella vilamensis</name>
    <dbReference type="NCBI Taxonomy" id="531309"/>
    <lineage>
        <taxon>Bacteria</taxon>
        <taxon>Pseudomonadati</taxon>
        <taxon>Pseudomonadota</taxon>
        <taxon>Gammaproteobacteria</taxon>
        <taxon>Oceanospirillales</taxon>
        <taxon>Halomonadaceae</taxon>
        <taxon>Vreelandella</taxon>
    </lineage>
</organism>
<dbReference type="Pfam" id="PF08547">
    <property type="entry name" value="CIA30"/>
    <property type="match status" value="1"/>
</dbReference>
<dbReference type="InterPro" id="IPR039131">
    <property type="entry name" value="NDUFAF1"/>
</dbReference>
<dbReference type="RefSeq" id="WP_309654625.1">
    <property type="nucleotide sequence ID" value="NZ_JARWAN010000002.1"/>
</dbReference>
<keyword evidence="4" id="KW-1185">Reference proteome</keyword>
<sequence>MTVLTFDHQGEANRWHAVNDGVMGGMSQGAFTVQGGEGRFHGNVSLENGGGFASVRRDPDTFEPTLHHARGIMLSVQGDGRAYQLRLKSARLEDASAYRVTFTAPQHQWETRYFEWRDFEAVRRGTLLTDAPPLEPQTIYQLGFLIADRTAGPFCLRVASLKPLT</sequence>
<reference evidence="3 4" key="1">
    <citation type="submission" date="2023-04" db="EMBL/GenBank/DDBJ databases">
        <title>A long-awaited taxogenomic arrangement of the family Halomonadaceae.</title>
        <authorList>
            <person name="De La Haba R."/>
            <person name="Chuvochina M."/>
            <person name="Wittouck S."/>
            <person name="Arahal D.R."/>
            <person name="Sanchez-Porro C."/>
            <person name="Hugenholtz P."/>
            <person name="Ventosa A."/>
        </authorList>
    </citation>
    <scope>NUCLEOTIDE SEQUENCE [LARGE SCALE GENOMIC DNA]</scope>
    <source>
        <strain evidence="3 4">DSM 21020</strain>
    </source>
</reference>
<protein>
    <submittedName>
        <fullName evidence="3">CIA30 family protein</fullName>
    </submittedName>
</protein>
<dbReference type="InterPro" id="IPR008979">
    <property type="entry name" value="Galactose-bd-like_sf"/>
</dbReference>
<evidence type="ECO:0000313" key="3">
    <source>
        <dbReference type="EMBL" id="MDR5897700.1"/>
    </source>
</evidence>
<gene>
    <name evidence="3" type="ORF">QC823_01645</name>
</gene>
<proteinExistence type="inferred from homology"/>
<evidence type="ECO:0000256" key="1">
    <source>
        <dbReference type="ARBA" id="ARBA00007884"/>
    </source>
</evidence>
<dbReference type="PANTHER" id="PTHR13194:SF19">
    <property type="entry name" value="NAD(P)-BINDING ROSSMANN-FOLD SUPERFAMILY PROTEIN"/>
    <property type="match status" value="1"/>
</dbReference>
<dbReference type="PANTHER" id="PTHR13194">
    <property type="entry name" value="COMPLEX I INTERMEDIATE-ASSOCIATED PROTEIN 30"/>
    <property type="match status" value="1"/>
</dbReference>
<evidence type="ECO:0000313" key="4">
    <source>
        <dbReference type="Proteomes" id="UP001254564"/>
    </source>
</evidence>
<dbReference type="SUPFAM" id="SSF49785">
    <property type="entry name" value="Galactose-binding domain-like"/>
    <property type="match status" value="1"/>
</dbReference>
<dbReference type="EMBL" id="JARWAN010000002">
    <property type="protein sequence ID" value="MDR5897700.1"/>
    <property type="molecule type" value="Genomic_DNA"/>
</dbReference>
<evidence type="ECO:0000259" key="2">
    <source>
        <dbReference type="Pfam" id="PF08547"/>
    </source>
</evidence>
<comment type="similarity">
    <text evidence="1">Belongs to the CIA30 family.</text>
</comment>
<feature type="domain" description="NADH:ubiquinone oxidoreductase intermediate-associated protein 30" evidence="2">
    <location>
        <begin position="5"/>
        <end position="158"/>
    </location>
</feature>
<accession>A0ABU1H0Q9</accession>
<dbReference type="Proteomes" id="UP001254564">
    <property type="component" value="Unassembled WGS sequence"/>
</dbReference>